<keyword evidence="3" id="KW-1185">Reference proteome</keyword>
<dbReference type="Gene3D" id="1.10.3300.10">
    <property type="entry name" value="Jann2411-like domain"/>
    <property type="match status" value="1"/>
</dbReference>
<sequence>MTDHHKFPLLSGSLSLDLVNTELVRRGRRYELLLTEADLLHWVDTMLGEGTLYKASLGSRSIQTEQEFQQVLEFRAIVREHFESIAAGEEITEDFIALLERSIEKAPFQYKLLSGHLVPVPAGETAADVLIALAAYDALSLMAQSKLGTLKHCSNPDCVLLFMDDSGKRKWCSMKICGNRSKAARFKSQKSSNA</sequence>
<dbReference type="InterPro" id="IPR010852">
    <property type="entry name" value="ABATE"/>
</dbReference>
<proteinExistence type="predicted"/>
<dbReference type="PANTHER" id="PTHR35525:SF3">
    <property type="entry name" value="BLL6575 PROTEIN"/>
    <property type="match status" value="1"/>
</dbReference>
<dbReference type="RefSeq" id="WP_094092867.1">
    <property type="nucleotide sequence ID" value="NZ_BMHF01000003.1"/>
</dbReference>
<dbReference type="Pfam" id="PF11706">
    <property type="entry name" value="zf-CGNR"/>
    <property type="match status" value="1"/>
</dbReference>
<dbReference type="InterPro" id="IPR023286">
    <property type="entry name" value="ABATE_dom_sf"/>
</dbReference>
<dbReference type="PANTHER" id="PTHR35525">
    <property type="entry name" value="BLL6575 PROTEIN"/>
    <property type="match status" value="1"/>
</dbReference>
<comment type="caution">
    <text evidence="2">The sequence shown here is derived from an EMBL/GenBank/DDBJ whole genome shotgun (WGS) entry which is preliminary data.</text>
</comment>
<accession>A0ABQ1FU52</accession>
<evidence type="ECO:0000259" key="1">
    <source>
        <dbReference type="Pfam" id="PF11706"/>
    </source>
</evidence>
<name>A0ABQ1FU52_9BACL</name>
<gene>
    <name evidence="2" type="ORF">GCM10010917_13580</name>
</gene>
<dbReference type="Pfam" id="PF07336">
    <property type="entry name" value="ABATE"/>
    <property type="match status" value="1"/>
</dbReference>
<evidence type="ECO:0000313" key="3">
    <source>
        <dbReference type="Proteomes" id="UP000609323"/>
    </source>
</evidence>
<dbReference type="EMBL" id="BMHF01000003">
    <property type="protein sequence ID" value="GGA29830.1"/>
    <property type="molecule type" value="Genomic_DNA"/>
</dbReference>
<feature type="domain" description="Zinc finger CGNR" evidence="1">
    <location>
        <begin position="150"/>
        <end position="188"/>
    </location>
</feature>
<protein>
    <submittedName>
        <fullName evidence="2">RNA-binding protein</fullName>
    </submittedName>
</protein>
<dbReference type="Proteomes" id="UP000609323">
    <property type="component" value="Unassembled WGS sequence"/>
</dbReference>
<organism evidence="2 3">
    <name type="scientific">Paenibacillus physcomitrellae</name>
    <dbReference type="NCBI Taxonomy" id="1619311"/>
    <lineage>
        <taxon>Bacteria</taxon>
        <taxon>Bacillati</taxon>
        <taxon>Bacillota</taxon>
        <taxon>Bacilli</taxon>
        <taxon>Bacillales</taxon>
        <taxon>Paenibacillaceae</taxon>
        <taxon>Paenibacillus</taxon>
    </lineage>
</organism>
<dbReference type="SUPFAM" id="SSF160904">
    <property type="entry name" value="Jann2411-like"/>
    <property type="match status" value="1"/>
</dbReference>
<reference evidence="3" key="1">
    <citation type="journal article" date="2019" name="Int. J. Syst. Evol. Microbiol.">
        <title>The Global Catalogue of Microorganisms (GCM) 10K type strain sequencing project: providing services to taxonomists for standard genome sequencing and annotation.</title>
        <authorList>
            <consortium name="The Broad Institute Genomics Platform"/>
            <consortium name="The Broad Institute Genome Sequencing Center for Infectious Disease"/>
            <person name="Wu L."/>
            <person name="Ma J."/>
        </authorList>
    </citation>
    <scope>NUCLEOTIDE SEQUENCE [LARGE SCALE GENOMIC DNA]</scope>
    <source>
        <strain evidence="3">CGMCC 1.15044</strain>
    </source>
</reference>
<dbReference type="InterPro" id="IPR021005">
    <property type="entry name" value="Znf_CGNR"/>
</dbReference>
<evidence type="ECO:0000313" key="2">
    <source>
        <dbReference type="EMBL" id="GGA29830.1"/>
    </source>
</evidence>